<dbReference type="InterPro" id="IPR013693">
    <property type="entry name" value="SpoIID/LytB_N"/>
</dbReference>
<evidence type="ECO:0000259" key="1">
    <source>
        <dbReference type="Pfam" id="PF08486"/>
    </source>
</evidence>
<feature type="domain" description="Sporulation stage II protein D amidase enhancer LytB N-terminal" evidence="1">
    <location>
        <begin position="304"/>
        <end position="398"/>
    </location>
</feature>
<organism evidence="2 3">
    <name type="scientific">Isoptericola jiangsuensis</name>
    <dbReference type="NCBI Taxonomy" id="548579"/>
    <lineage>
        <taxon>Bacteria</taxon>
        <taxon>Bacillati</taxon>
        <taxon>Actinomycetota</taxon>
        <taxon>Actinomycetes</taxon>
        <taxon>Micrococcales</taxon>
        <taxon>Promicromonosporaceae</taxon>
        <taxon>Isoptericola</taxon>
    </lineage>
</organism>
<dbReference type="Pfam" id="PF08486">
    <property type="entry name" value="SpoIID"/>
    <property type="match status" value="1"/>
</dbReference>
<name>A0A2A9EWS4_9MICO</name>
<dbReference type="EMBL" id="PDJJ01000001">
    <property type="protein sequence ID" value="PFG43474.1"/>
    <property type="molecule type" value="Genomic_DNA"/>
</dbReference>
<evidence type="ECO:0000313" key="2">
    <source>
        <dbReference type="EMBL" id="PFG43474.1"/>
    </source>
</evidence>
<accession>A0A2A9EWS4</accession>
<proteinExistence type="predicted"/>
<keyword evidence="3" id="KW-1185">Reference proteome</keyword>
<dbReference type="AlphaFoldDB" id="A0A2A9EWS4"/>
<sequence length="538" mass="56500">MRAAVWQGVGVILATVHGRPRGAAPLLTALLALVLVASVLWAPPAQAATRKLQASGGGTITASTSKTLKVRYVRSGQPVRGATVTLQRKKGSSWVKVRTVRTGKKGGASVSVSPRTTTTYRFRTGRARSAGVTVRVVPARFAITGSGSGHGVGLSQWGAYEQSRRGRTAAQILGYYYPGAVVSEANDPRTTLDVQVLGPPADTRTSTVLAVGSGRWRLRDTAGSVVASGGPQQRVTVATTSNGVSATVRQDGRTVAGVGTRSRFTFEWTGTRDHSPTGTRAVATVTGAQGTYRHGSLVVSKRSGRVNVVNRVVINTEYLYGIDEMPSGWGSATNRGAAALQAQVVAARNYAIVEKVRGLKSTCGCHVYDDTRSQHYVGWRKQGGSWGSAWVAAVDATVHDGTVTVLRDASGGFAETPYFASTGAAGGRRGTATNAEAFGTTALPYLRHVPDSYAASAPGNPYLRWTDSITQAQARRIFGLSSVRSVAVTARWSGGQVRTLTATSATGTKVSRTRTAEGWRTTLGLRGGWVSSFAGRTS</sequence>
<protein>
    <submittedName>
        <fullName evidence="2">Stage II sporulation protein D</fullName>
    </submittedName>
</protein>
<reference evidence="2 3" key="1">
    <citation type="submission" date="2017-10" db="EMBL/GenBank/DDBJ databases">
        <title>Sequencing the genomes of 1000 actinobacteria strains.</title>
        <authorList>
            <person name="Klenk H.-P."/>
        </authorList>
    </citation>
    <scope>NUCLEOTIDE SEQUENCE [LARGE SCALE GENOMIC DNA]</scope>
    <source>
        <strain evidence="2 3">DSM 21863</strain>
    </source>
</reference>
<gene>
    <name evidence="2" type="ORF">ATJ88_2171</name>
</gene>
<comment type="caution">
    <text evidence="2">The sequence shown here is derived from an EMBL/GenBank/DDBJ whole genome shotgun (WGS) entry which is preliminary data.</text>
</comment>
<dbReference type="Proteomes" id="UP000224130">
    <property type="component" value="Unassembled WGS sequence"/>
</dbReference>
<evidence type="ECO:0000313" key="3">
    <source>
        <dbReference type="Proteomes" id="UP000224130"/>
    </source>
</evidence>